<evidence type="ECO:0000259" key="5">
    <source>
        <dbReference type="SMART" id="SM00859"/>
    </source>
</evidence>
<dbReference type="Gene3D" id="3.40.50.720">
    <property type="entry name" value="NAD(P)-binding Rossmann-like Domain"/>
    <property type="match status" value="1"/>
</dbReference>
<dbReference type="eggNOG" id="COG0002">
    <property type="taxonomic scope" value="Bacteria"/>
</dbReference>
<proteinExistence type="inferred from homology"/>
<dbReference type="EC" id="1.2.1.38" evidence="4"/>
<dbReference type="Gene3D" id="3.30.360.10">
    <property type="entry name" value="Dihydrodipicolinate Reductase, domain 2"/>
    <property type="match status" value="1"/>
</dbReference>
<dbReference type="AlphaFoldDB" id="B5HTW4"/>
<dbReference type="NCBIfam" id="TIGR01850">
    <property type="entry name" value="argC"/>
    <property type="match status" value="1"/>
</dbReference>
<dbReference type="GO" id="GO:0003942">
    <property type="term" value="F:N-acetyl-gamma-glutamyl-phosphate reductase activity"/>
    <property type="evidence" value="ECO:0007669"/>
    <property type="project" value="UniProtKB-UniRule"/>
</dbReference>
<dbReference type="UniPathway" id="UPA00068">
    <property type="reaction ID" value="UER00108"/>
</dbReference>
<name>B5HTW4_STRX2</name>
<dbReference type="InterPro" id="IPR000534">
    <property type="entry name" value="Semialdehyde_DH_NAD-bd"/>
</dbReference>
<accession>B5HTW4</accession>
<comment type="function">
    <text evidence="4">Catalyzes the NADPH-dependent reduction of N-acetyl-5-glutamyl phosphate to yield N-acetyl-L-glutamate 5-semialdehyde.</text>
</comment>
<comment type="subcellular location">
    <subcellularLocation>
        <location evidence="4">Cytoplasm</location>
    </subcellularLocation>
</comment>
<dbReference type="Pfam" id="PF01118">
    <property type="entry name" value="Semialdhyde_dh"/>
    <property type="match status" value="1"/>
</dbReference>
<evidence type="ECO:0000256" key="3">
    <source>
        <dbReference type="ARBA" id="ARBA00023002"/>
    </source>
</evidence>
<dbReference type="SUPFAM" id="SSF51735">
    <property type="entry name" value="NAD(P)-binding Rossmann-fold domains"/>
    <property type="match status" value="1"/>
</dbReference>
<dbReference type="GO" id="GO:0005737">
    <property type="term" value="C:cytoplasm"/>
    <property type="evidence" value="ECO:0007669"/>
    <property type="project" value="UniProtKB-SubCell"/>
</dbReference>
<dbReference type="CDD" id="cd23939">
    <property type="entry name" value="AGPR_1_C_LysY"/>
    <property type="match status" value="1"/>
</dbReference>
<feature type="domain" description="Semialdehyde dehydrogenase NAD-binding" evidence="5">
    <location>
        <begin position="5"/>
        <end position="141"/>
    </location>
</feature>
<comment type="similarity">
    <text evidence="4">Belongs to the NAGSA dehydrogenase family. Type 1 subfamily.</text>
</comment>
<keyword evidence="4" id="KW-0963">Cytoplasm</keyword>
<evidence type="ECO:0000313" key="7">
    <source>
        <dbReference type="Proteomes" id="UP000002785"/>
    </source>
</evidence>
<reference evidence="6" key="1">
    <citation type="submission" date="2009-10" db="EMBL/GenBank/DDBJ databases">
        <title>The genome sequence of Streptomyces sviceus strain ATCC 29083.</title>
        <authorList>
            <consortium name="The Broad Institute Genome Sequencing Platform"/>
            <consortium name="Broad Institute Microbial Sequencing Center"/>
            <person name="Fischbach M."/>
            <person name="Godfrey P."/>
            <person name="Ward D."/>
            <person name="Young S."/>
            <person name="Zeng Q."/>
            <person name="Koehrsen M."/>
            <person name="Alvarado L."/>
            <person name="Berlin A.M."/>
            <person name="Bochicchio J."/>
            <person name="Borenstein D."/>
            <person name="Chapman S.B."/>
            <person name="Chen Z."/>
            <person name="Engels R."/>
            <person name="Freedman E."/>
            <person name="Gellesch M."/>
            <person name="Goldberg J."/>
            <person name="Griggs A."/>
            <person name="Gujja S."/>
            <person name="Heilman E.R."/>
            <person name="Heiman D.I."/>
            <person name="Hepburn T.A."/>
            <person name="Howarth C."/>
            <person name="Jen D."/>
            <person name="Larson L."/>
            <person name="Lewis B."/>
            <person name="Mehta T."/>
            <person name="Park D."/>
            <person name="Pearson M."/>
            <person name="Richards J."/>
            <person name="Roberts A."/>
            <person name="Saif S."/>
            <person name="Shea T.D."/>
            <person name="Shenoy N."/>
            <person name="Sisk P."/>
            <person name="Stolte C."/>
            <person name="Sykes S.N."/>
            <person name="Thomson T."/>
            <person name="Walk T."/>
            <person name="White J."/>
            <person name="Yandava C."/>
            <person name="Straight P."/>
            <person name="Clardy J."/>
            <person name="Hung D."/>
            <person name="Kolter R."/>
            <person name="Mekalanos J."/>
            <person name="Walker S."/>
            <person name="Walsh C.T."/>
            <person name="Wieland-Brown L.C."/>
            <person name="Haas B."/>
            <person name="Nusbaum C."/>
            <person name="Birren B."/>
        </authorList>
    </citation>
    <scope>NUCLEOTIDE SEQUENCE [LARGE SCALE GENOMIC DNA]</scope>
    <source>
        <strain evidence="6">ATCC 29083</strain>
    </source>
</reference>
<dbReference type="SMART" id="SM00859">
    <property type="entry name" value="Semialdhyde_dh"/>
    <property type="match status" value="1"/>
</dbReference>
<evidence type="ECO:0000256" key="4">
    <source>
        <dbReference type="HAMAP-Rule" id="MF_00150"/>
    </source>
</evidence>
<dbReference type="GO" id="GO:0051287">
    <property type="term" value="F:NAD binding"/>
    <property type="evidence" value="ECO:0007669"/>
    <property type="project" value="InterPro"/>
</dbReference>
<comment type="pathway">
    <text evidence="4">Amino-acid biosynthesis; L-arginine biosynthesis; N(2)-acetyl-L-ornithine from L-glutamate: step 3/4.</text>
</comment>
<dbReference type="PANTHER" id="PTHR32338">
    <property type="entry name" value="N-ACETYL-GAMMA-GLUTAMYL-PHOSPHATE REDUCTASE, CHLOROPLASTIC-RELATED-RELATED"/>
    <property type="match status" value="1"/>
</dbReference>
<comment type="catalytic activity">
    <reaction evidence="4">
        <text>N-acetyl-L-glutamate 5-semialdehyde + phosphate + NADP(+) = N-acetyl-L-glutamyl 5-phosphate + NADPH + H(+)</text>
        <dbReference type="Rhea" id="RHEA:21588"/>
        <dbReference type="ChEBI" id="CHEBI:15378"/>
        <dbReference type="ChEBI" id="CHEBI:29123"/>
        <dbReference type="ChEBI" id="CHEBI:43474"/>
        <dbReference type="ChEBI" id="CHEBI:57783"/>
        <dbReference type="ChEBI" id="CHEBI:57936"/>
        <dbReference type="ChEBI" id="CHEBI:58349"/>
        <dbReference type="EC" id="1.2.1.38"/>
    </reaction>
</comment>
<keyword evidence="2 4" id="KW-0521">NADP</keyword>
<sequence>MFVTRVAVVGAAGYIGGELLRLLIGHPEIEVVGAVSSRFPGKRVDGVHPNLRSATDLLFCSADQVGECDAVFLALPHRVAMTQVEQWTQRAKLVIDLTGDFRLSDAEVFRRYYGEEHQAPHLLGDFVPGLPELHREQLRTADLISVPGCMAAAGVLALYPLAARDLIDPERGAQFDARTGSSGSGATAGQANLHAERSNSMRVFAPTGHRHEAEISQHLGLPAAMTATGVEAVRGVQTIGRATLRPGVDKAAVRRAYREQYAAEPFVRVVAHQRGTFRYPDPKILLGSNYCDVGYALDEDLGRLTTIAALDNLVKGGAGNAVQCLNIRMGWPETLGLAFPGLHPL</sequence>
<keyword evidence="1 4" id="KW-0028">Amino-acid biosynthesis</keyword>
<organism evidence="6 7">
    <name type="scientific">Streptomyces sviceus (strain ATCC 29083 / DSM 924 / JCM 4929 / NBRC 13980 / NCIMB 11184 / NRRL 5439 / UC 5370)</name>
    <dbReference type="NCBI Taxonomy" id="463191"/>
    <lineage>
        <taxon>Bacteria</taxon>
        <taxon>Bacillati</taxon>
        <taxon>Actinomycetota</taxon>
        <taxon>Actinomycetes</taxon>
        <taxon>Kitasatosporales</taxon>
        <taxon>Streptomycetaceae</taxon>
        <taxon>Streptomyces</taxon>
    </lineage>
</organism>
<protein>
    <recommendedName>
        <fullName evidence="4">N-acetyl-gamma-glutamyl-phosphate reductase</fullName>
        <shortName evidence="4">AGPR</shortName>
        <ecNumber evidence="4">1.2.1.38</ecNumber>
    </recommendedName>
    <alternativeName>
        <fullName evidence="4">N-acetyl-glutamate semialdehyde dehydrogenase</fullName>
        <shortName evidence="4">NAGSA dehydrogenase</shortName>
    </alternativeName>
</protein>
<dbReference type="InterPro" id="IPR058924">
    <property type="entry name" value="AGPR_dimerisation_dom"/>
</dbReference>
<dbReference type="EMBL" id="CM000951">
    <property type="protein sequence ID" value="EDY56246.1"/>
    <property type="molecule type" value="Genomic_DNA"/>
</dbReference>
<keyword evidence="4" id="KW-0055">Arginine biosynthesis</keyword>
<dbReference type="HOGENOM" id="CLU_006384_0_1_11"/>
<evidence type="ECO:0000256" key="1">
    <source>
        <dbReference type="ARBA" id="ARBA00022605"/>
    </source>
</evidence>
<evidence type="ECO:0000256" key="2">
    <source>
        <dbReference type="ARBA" id="ARBA00022857"/>
    </source>
</evidence>
<feature type="active site" evidence="4">
    <location>
        <position position="149"/>
    </location>
</feature>
<dbReference type="InterPro" id="IPR000706">
    <property type="entry name" value="AGPR_type-1"/>
</dbReference>
<dbReference type="HAMAP" id="MF_00150">
    <property type="entry name" value="ArgC_type1"/>
    <property type="match status" value="1"/>
</dbReference>
<keyword evidence="3 4" id="KW-0560">Oxidoreductase</keyword>
<dbReference type="Proteomes" id="UP000002785">
    <property type="component" value="Chromosome"/>
</dbReference>
<dbReference type="PANTHER" id="PTHR32338:SF11">
    <property type="entry name" value="[LYSW]-L-2-AMINOADIPATE_[LYSW]-L-GLUTAMATE PHOSPHATE REDUCTASE-RELATED"/>
    <property type="match status" value="1"/>
</dbReference>
<dbReference type="SUPFAM" id="SSF55347">
    <property type="entry name" value="Glyceraldehyde-3-phosphate dehydrogenase-like, C-terminal domain"/>
    <property type="match status" value="1"/>
</dbReference>
<dbReference type="InterPro" id="IPR036291">
    <property type="entry name" value="NAD(P)-bd_dom_sf"/>
</dbReference>
<gene>
    <name evidence="4" type="primary">argC</name>
    <name evidence="6" type="ORF">SSEG_02662</name>
</gene>
<dbReference type="Pfam" id="PF22698">
    <property type="entry name" value="Semialdhyde_dhC_1"/>
    <property type="match status" value="1"/>
</dbReference>
<dbReference type="GO" id="GO:0070401">
    <property type="term" value="F:NADP+ binding"/>
    <property type="evidence" value="ECO:0007669"/>
    <property type="project" value="InterPro"/>
</dbReference>
<dbReference type="GO" id="GO:0006526">
    <property type="term" value="P:L-arginine biosynthetic process"/>
    <property type="evidence" value="ECO:0007669"/>
    <property type="project" value="UniProtKB-UniRule"/>
</dbReference>
<evidence type="ECO:0000313" key="6">
    <source>
        <dbReference type="EMBL" id="EDY56246.1"/>
    </source>
</evidence>
<dbReference type="InterPro" id="IPR050085">
    <property type="entry name" value="AGPR"/>
</dbReference>
<keyword evidence="7" id="KW-1185">Reference proteome</keyword>